<evidence type="ECO:0000313" key="4">
    <source>
        <dbReference type="EMBL" id="KAJ5315938.1"/>
    </source>
</evidence>
<keyword evidence="2" id="KW-1133">Transmembrane helix</keyword>
<dbReference type="InterPro" id="IPR011047">
    <property type="entry name" value="Quinoprotein_ADH-like_sf"/>
</dbReference>
<protein>
    <submittedName>
        <fullName evidence="4">Arylsulfotransferase</fullName>
    </submittedName>
</protein>
<dbReference type="PANTHER" id="PTHR35340:SF5">
    <property type="entry name" value="ASST-DOMAIN-CONTAINING PROTEIN"/>
    <property type="match status" value="1"/>
</dbReference>
<organism evidence="4 5">
    <name type="scientific">Penicillium atrosanguineum</name>
    <dbReference type="NCBI Taxonomy" id="1132637"/>
    <lineage>
        <taxon>Eukaryota</taxon>
        <taxon>Fungi</taxon>
        <taxon>Dikarya</taxon>
        <taxon>Ascomycota</taxon>
        <taxon>Pezizomycotina</taxon>
        <taxon>Eurotiomycetes</taxon>
        <taxon>Eurotiomycetidae</taxon>
        <taxon>Eurotiales</taxon>
        <taxon>Aspergillaceae</taxon>
        <taxon>Penicillium</taxon>
    </lineage>
</organism>
<keyword evidence="2" id="KW-0812">Transmembrane</keyword>
<keyword evidence="5" id="KW-1185">Reference proteome</keyword>
<dbReference type="Pfam" id="PF14269">
    <property type="entry name" value="Arylsulfotran_2"/>
    <property type="match status" value="1"/>
</dbReference>
<feature type="compositionally biased region" description="Basic and acidic residues" evidence="1">
    <location>
        <begin position="640"/>
        <end position="653"/>
    </location>
</feature>
<proteinExistence type="predicted"/>
<evidence type="ECO:0000313" key="5">
    <source>
        <dbReference type="Proteomes" id="UP001147746"/>
    </source>
</evidence>
<keyword evidence="3" id="KW-0732">Signal</keyword>
<evidence type="ECO:0000256" key="1">
    <source>
        <dbReference type="SAM" id="MobiDB-lite"/>
    </source>
</evidence>
<dbReference type="InterPro" id="IPR039535">
    <property type="entry name" value="ASST-like"/>
</dbReference>
<dbReference type="OrthoDB" id="5427350at2759"/>
<gene>
    <name evidence="4" type="ORF">N7476_006245</name>
</gene>
<dbReference type="AlphaFoldDB" id="A0A9W9PZZ4"/>
<feature type="region of interest" description="Disordered" evidence="1">
    <location>
        <begin position="618"/>
        <end position="653"/>
    </location>
</feature>
<comment type="caution">
    <text evidence="4">The sequence shown here is derived from an EMBL/GenBank/DDBJ whole genome shotgun (WGS) entry which is preliminary data.</text>
</comment>
<evidence type="ECO:0000256" key="2">
    <source>
        <dbReference type="SAM" id="Phobius"/>
    </source>
</evidence>
<evidence type="ECO:0000256" key="3">
    <source>
        <dbReference type="SAM" id="SignalP"/>
    </source>
</evidence>
<sequence length="653" mass="72685">MVGPAIICTCIAALAWAVHGDFVSTEYEPYNNGDLGHRPHLEFHSSSEFAPLLQVNIWNRSAISDTGSHVFLRHDGNSTSPLASPLILDANDLSAVFMNRSFENVFGTRIQENFSKKYLTFWEGYKSNGIGDGYGLVYDDTYRLVYKVWAQNMKVHSDLHEFAFTGNGTALVTGVNDMIARGSDFNETWGLPNKFEILDAAFQEIELETNEVLFHWRAIDHLNPMDSHEPSGAGWDAFHLNSIEKTKAGNYLISIRHLHSILLIDGKTGDVIWTLGGNKNDFVELPPPEGVDPVQPLLTMAWQHHARFVPGTDEMQITFFDNHAKVTSHGECSWDCSRGLHIAIDDTVSPPTVQLLREFRHPADLQAQSQGSIQVLSPAPGDIGNVFIGWGRCPSFTEHTSTGETIMNVQFSPWHSVEIPDALDNYRAYKMDWSATPWWDPVIAPKLSFEDEMVVYVSWNGATEVAGWVVRGAETEKLDESQVLATSRRTGFETKLTIGWPDYQYIWADAMDRNGNVIRSTEVVNLGTREISFASDLYGVNNSMFQPTGDVAWEYVNPVESQRLSKTAWALLGTGLGVLFLAGVTVGVIVWHRGNNYNRLGADDFVLGDDFDLDSVVSEGSNDDGEDVDRAANVDPQSRTAEDSRALLQNAEK</sequence>
<dbReference type="EMBL" id="JAPZBO010000005">
    <property type="protein sequence ID" value="KAJ5315938.1"/>
    <property type="molecule type" value="Genomic_DNA"/>
</dbReference>
<dbReference type="InterPro" id="IPR053143">
    <property type="entry name" value="Arylsulfate_ST"/>
</dbReference>
<feature type="transmembrane region" description="Helical" evidence="2">
    <location>
        <begin position="568"/>
        <end position="591"/>
    </location>
</feature>
<dbReference type="SUPFAM" id="SSF50998">
    <property type="entry name" value="Quinoprotein alcohol dehydrogenase-like"/>
    <property type="match status" value="1"/>
</dbReference>
<reference evidence="4" key="1">
    <citation type="submission" date="2022-12" db="EMBL/GenBank/DDBJ databases">
        <authorList>
            <person name="Petersen C."/>
        </authorList>
    </citation>
    <scope>NUCLEOTIDE SEQUENCE</scope>
    <source>
        <strain evidence="4">IBT 21472</strain>
    </source>
</reference>
<name>A0A9W9PZZ4_9EURO</name>
<dbReference type="Proteomes" id="UP001147746">
    <property type="component" value="Unassembled WGS sequence"/>
</dbReference>
<keyword evidence="2" id="KW-0472">Membrane</keyword>
<dbReference type="PANTHER" id="PTHR35340">
    <property type="entry name" value="PQQ ENZYME REPEAT PROTEIN-RELATED"/>
    <property type="match status" value="1"/>
</dbReference>
<feature type="signal peptide" evidence="3">
    <location>
        <begin position="1"/>
        <end position="20"/>
    </location>
</feature>
<feature type="chain" id="PRO_5041155232" evidence="3">
    <location>
        <begin position="21"/>
        <end position="653"/>
    </location>
</feature>
<accession>A0A9W9PZZ4</accession>
<reference evidence="4" key="2">
    <citation type="journal article" date="2023" name="IMA Fungus">
        <title>Comparative genomic study of the Penicillium genus elucidates a diverse pangenome and 15 lateral gene transfer events.</title>
        <authorList>
            <person name="Petersen C."/>
            <person name="Sorensen T."/>
            <person name="Nielsen M.R."/>
            <person name="Sondergaard T.E."/>
            <person name="Sorensen J.L."/>
            <person name="Fitzpatrick D.A."/>
            <person name="Frisvad J.C."/>
            <person name="Nielsen K.L."/>
        </authorList>
    </citation>
    <scope>NUCLEOTIDE SEQUENCE</scope>
    <source>
        <strain evidence="4">IBT 21472</strain>
    </source>
</reference>